<dbReference type="Gene3D" id="3.30.420.80">
    <property type="entry name" value="Ribosomal protein S11"/>
    <property type="match status" value="1"/>
</dbReference>
<comment type="subcellular location">
    <subcellularLocation>
        <location evidence="4">Plastid</location>
        <location evidence="4">Chloroplast</location>
    </subcellularLocation>
</comment>
<evidence type="ECO:0000256" key="3">
    <source>
        <dbReference type="ARBA" id="ARBA00023274"/>
    </source>
</evidence>
<dbReference type="AlphaFoldDB" id="A0A482CJP4"/>
<keyword evidence="2 4" id="KW-0689">Ribosomal protein</keyword>
<keyword evidence="4" id="KW-0699">rRNA-binding</keyword>
<dbReference type="GO" id="GO:0019843">
    <property type="term" value="F:rRNA binding"/>
    <property type="evidence" value="ECO:0007669"/>
    <property type="project" value="UniProtKB-UniRule"/>
</dbReference>
<dbReference type="GO" id="GO:0006412">
    <property type="term" value="P:translation"/>
    <property type="evidence" value="ECO:0007669"/>
    <property type="project" value="UniProtKB-UniRule"/>
</dbReference>
<dbReference type="InterPro" id="IPR036967">
    <property type="entry name" value="Ribosomal_uS11_sf"/>
</dbReference>
<sequence>MGDGNYLVMKKISATRGEGKRRGMVPKGVIHVRASPNNTVITIADAGGRVVSWVSAGACGFKGAKKSTAFAAQAAADSTIRTLIDRGVERAEVVINGPGPGRDTALRAPCGSGIVLVPVRDVTPVPHNGCRPPGARHV</sequence>
<keyword evidence="5" id="KW-0934">Plastid</keyword>
<evidence type="ECO:0000256" key="1">
    <source>
        <dbReference type="ARBA" id="ARBA00006194"/>
    </source>
</evidence>
<evidence type="ECO:0000256" key="4">
    <source>
        <dbReference type="HAMAP-Rule" id="MF_01310"/>
    </source>
</evidence>
<comment type="similarity">
    <text evidence="1 4">Belongs to the universal ribosomal protein uS11 family.</text>
</comment>
<keyword evidence="4" id="KW-0694">RNA-binding</keyword>
<dbReference type="EMBL" id="MH598535">
    <property type="protein sequence ID" value="QBL76268.1"/>
    <property type="molecule type" value="Genomic_DNA"/>
</dbReference>
<evidence type="ECO:0000313" key="5">
    <source>
        <dbReference type="EMBL" id="QBL76268.1"/>
    </source>
</evidence>
<dbReference type="PIRSF" id="PIRSF002131">
    <property type="entry name" value="Ribosomal_S11"/>
    <property type="match status" value="1"/>
</dbReference>
<dbReference type="GO" id="GO:0009507">
    <property type="term" value="C:chloroplast"/>
    <property type="evidence" value="ECO:0007669"/>
    <property type="project" value="UniProtKB-SubCell"/>
</dbReference>
<reference evidence="5" key="1">
    <citation type="submission" date="2018-07" db="EMBL/GenBank/DDBJ databases">
        <authorList>
            <person name="Zhang H."/>
            <person name="Zhang X."/>
        </authorList>
    </citation>
    <scope>NUCLEOTIDE SEQUENCE</scope>
</reference>
<dbReference type="PANTHER" id="PTHR11759">
    <property type="entry name" value="40S RIBOSOMAL PROTEIN S14/30S RIBOSOMAL PROTEIN S11"/>
    <property type="match status" value="1"/>
</dbReference>
<dbReference type="HAMAP" id="MF_01310">
    <property type="entry name" value="Ribosomal_uS11"/>
    <property type="match status" value="1"/>
</dbReference>
<geneLocation type="chloroplast" evidence="5"/>
<dbReference type="NCBIfam" id="NF003698">
    <property type="entry name" value="PRK05309.1"/>
    <property type="match status" value="1"/>
</dbReference>
<dbReference type="GO" id="GO:0005840">
    <property type="term" value="C:ribosome"/>
    <property type="evidence" value="ECO:0007669"/>
    <property type="project" value="UniProtKB-KW"/>
</dbReference>
<keyword evidence="5" id="KW-0150">Chloroplast</keyword>
<dbReference type="GeneID" id="39721541"/>
<keyword evidence="3 4" id="KW-0687">Ribonucleoprotein</keyword>
<evidence type="ECO:0000256" key="2">
    <source>
        <dbReference type="ARBA" id="ARBA00022980"/>
    </source>
</evidence>
<protein>
    <recommendedName>
        <fullName evidence="4">Small ribosomal subunit protein uS11c</fullName>
    </recommendedName>
</protein>
<dbReference type="InterPro" id="IPR001971">
    <property type="entry name" value="Ribosomal_uS11"/>
</dbReference>
<dbReference type="RefSeq" id="YP_009589685.1">
    <property type="nucleotide sequence ID" value="NC_041644.1"/>
</dbReference>
<dbReference type="GO" id="GO:0003735">
    <property type="term" value="F:structural constituent of ribosome"/>
    <property type="evidence" value="ECO:0007669"/>
    <property type="project" value="InterPro"/>
</dbReference>
<proteinExistence type="inferred from homology"/>
<gene>
    <name evidence="4 5" type="primary">rps11</name>
</gene>
<dbReference type="SUPFAM" id="SSF53137">
    <property type="entry name" value="Translational machinery components"/>
    <property type="match status" value="1"/>
</dbReference>
<reference evidence="5" key="2">
    <citation type="journal article" date="2019" name="J. ISSAAS">
        <title>The Unique Evolutionary Trajectory 1 and Dynamic Conformations of DR and IR/DR-coexisting Plastomes of the Early Vascular Plant Selaginellaceae (Lycophyte).</title>
        <authorList>
            <person name="Zhang H.-R."/>
            <person name="Xiang Q.-P."/>
            <person name="Zhang X.-C."/>
        </authorList>
    </citation>
    <scope>NUCLEOTIDE SEQUENCE</scope>
</reference>
<comment type="subunit">
    <text evidence="4">Part of the 30S ribosomal subunit.</text>
</comment>
<organism evidence="5">
    <name type="scientific">Selaginella remotifolia</name>
    <name type="common">Spikemoss</name>
    <dbReference type="NCBI Taxonomy" id="137170"/>
    <lineage>
        <taxon>Eukaryota</taxon>
        <taxon>Viridiplantae</taxon>
        <taxon>Streptophyta</taxon>
        <taxon>Embryophyta</taxon>
        <taxon>Tracheophyta</taxon>
        <taxon>Lycopodiopsida</taxon>
        <taxon>Selaginellales</taxon>
        <taxon>Selaginellaceae</taxon>
        <taxon>Selaginella</taxon>
    </lineage>
</organism>
<accession>A0A482CJP4</accession>
<dbReference type="Pfam" id="PF00411">
    <property type="entry name" value="Ribosomal_S11"/>
    <property type="match status" value="1"/>
</dbReference>
<name>A0A482CJP4_SELRE</name>
<dbReference type="GO" id="GO:1990904">
    <property type="term" value="C:ribonucleoprotein complex"/>
    <property type="evidence" value="ECO:0007669"/>
    <property type="project" value="UniProtKB-KW"/>
</dbReference>